<evidence type="ECO:0000313" key="2">
    <source>
        <dbReference type="Proteomes" id="UP000886851"/>
    </source>
</evidence>
<name>A0A9D1ZKC1_9BACE</name>
<comment type="caution">
    <text evidence="1">The sequence shown here is derived from an EMBL/GenBank/DDBJ whole genome shotgun (WGS) entry which is preliminary data.</text>
</comment>
<proteinExistence type="predicted"/>
<protein>
    <submittedName>
        <fullName evidence="1">DUF4286 family protein</fullName>
    </submittedName>
</protein>
<dbReference type="AlphaFoldDB" id="A0A9D1ZKC1"/>
<sequence length="101" mass="11983">MLIFNTTYHVEESQEKYFLIWMQEYYLPEVEKDGRLHAPRIARILSHREDAGSCFSVQFEVEDSTQLHHWHQEQGVKLAGEMNRIFKDKVVGFPTLMEVLV</sequence>
<organism evidence="1 2">
    <name type="scientific">Candidatus Bacteroides pullicola</name>
    <dbReference type="NCBI Taxonomy" id="2838475"/>
    <lineage>
        <taxon>Bacteria</taxon>
        <taxon>Pseudomonadati</taxon>
        <taxon>Bacteroidota</taxon>
        <taxon>Bacteroidia</taxon>
        <taxon>Bacteroidales</taxon>
        <taxon>Bacteroidaceae</taxon>
        <taxon>Bacteroides</taxon>
    </lineage>
</organism>
<dbReference type="EMBL" id="DXCV01000029">
    <property type="protein sequence ID" value="HIY87722.1"/>
    <property type="molecule type" value="Genomic_DNA"/>
</dbReference>
<dbReference type="InterPro" id="IPR025563">
    <property type="entry name" value="DUF4286"/>
</dbReference>
<accession>A0A9D1ZKC1</accession>
<dbReference type="Pfam" id="PF14114">
    <property type="entry name" value="DUF4286"/>
    <property type="match status" value="1"/>
</dbReference>
<gene>
    <name evidence="1" type="ORF">H9824_03320</name>
</gene>
<dbReference type="Proteomes" id="UP000886851">
    <property type="component" value="Unassembled WGS sequence"/>
</dbReference>
<reference evidence="1" key="2">
    <citation type="submission" date="2021-04" db="EMBL/GenBank/DDBJ databases">
        <authorList>
            <person name="Gilroy R."/>
        </authorList>
    </citation>
    <scope>NUCLEOTIDE SEQUENCE</scope>
    <source>
        <strain evidence="1">Gambia2-208</strain>
    </source>
</reference>
<reference evidence="1" key="1">
    <citation type="journal article" date="2021" name="PeerJ">
        <title>Extensive microbial diversity within the chicken gut microbiome revealed by metagenomics and culture.</title>
        <authorList>
            <person name="Gilroy R."/>
            <person name="Ravi A."/>
            <person name="Getino M."/>
            <person name="Pursley I."/>
            <person name="Horton D.L."/>
            <person name="Alikhan N.F."/>
            <person name="Baker D."/>
            <person name="Gharbi K."/>
            <person name="Hall N."/>
            <person name="Watson M."/>
            <person name="Adriaenssens E.M."/>
            <person name="Foster-Nyarko E."/>
            <person name="Jarju S."/>
            <person name="Secka A."/>
            <person name="Antonio M."/>
            <person name="Oren A."/>
            <person name="Chaudhuri R.R."/>
            <person name="La Ragione R."/>
            <person name="Hildebrand F."/>
            <person name="Pallen M.J."/>
        </authorList>
    </citation>
    <scope>NUCLEOTIDE SEQUENCE</scope>
    <source>
        <strain evidence="1">Gambia2-208</strain>
    </source>
</reference>
<evidence type="ECO:0000313" key="1">
    <source>
        <dbReference type="EMBL" id="HIY87722.1"/>
    </source>
</evidence>